<keyword evidence="2" id="KW-1185">Reference proteome</keyword>
<gene>
    <name evidence="1" type="ORF">X474_13745</name>
</gene>
<comment type="caution">
    <text evidence="1">The sequence shown here is derived from an EMBL/GenBank/DDBJ whole genome shotgun (WGS) entry which is preliminary data.</text>
</comment>
<evidence type="ECO:0000313" key="2">
    <source>
        <dbReference type="Proteomes" id="UP000032233"/>
    </source>
</evidence>
<dbReference type="InParanoid" id="A0A0D2J617"/>
<dbReference type="AlphaFoldDB" id="A0A0D2J617"/>
<organism evidence="1 2">
    <name type="scientific">Dethiosulfatarculus sandiegensis</name>
    <dbReference type="NCBI Taxonomy" id="1429043"/>
    <lineage>
        <taxon>Bacteria</taxon>
        <taxon>Pseudomonadati</taxon>
        <taxon>Thermodesulfobacteriota</taxon>
        <taxon>Desulfarculia</taxon>
        <taxon>Desulfarculales</taxon>
        <taxon>Desulfarculaceae</taxon>
        <taxon>Dethiosulfatarculus</taxon>
    </lineage>
</organism>
<reference evidence="1 2" key="1">
    <citation type="submission" date="2013-11" db="EMBL/GenBank/DDBJ databases">
        <title>Metagenomic analysis of a methanogenic consortium involved in long chain n-alkane degradation.</title>
        <authorList>
            <person name="Davidova I.A."/>
            <person name="Callaghan A.V."/>
            <person name="Wawrik B."/>
            <person name="Pruitt S."/>
            <person name="Marks C."/>
            <person name="Duncan K.E."/>
            <person name="Suflita J.M."/>
        </authorList>
    </citation>
    <scope>NUCLEOTIDE SEQUENCE [LARGE SCALE GENOMIC DNA]</scope>
    <source>
        <strain evidence="1 2">SPR</strain>
    </source>
</reference>
<proteinExistence type="predicted"/>
<dbReference type="STRING" id="1429043.X474_13745"/>
<dbReference type="EMBL" id="AZAC01000015">
    <property type="protein sequence ID" value="KIX13544.1"/>
    <property type="molecule type" value="Genomic_DNA"/>
</dbReference>
<protein>
    <submittedName>
        <fullName evidence="1">Uncharacterized protein</fullName>
    </submittedName>
</protein>
<accession>A0A0D2J617</accession>
<dbReference type="Proteomes" id="UP000032233">
    <property type="component" value="Unassembled WGS sequence"/>
</dbReference>
<name>A0A0D2J617_9BACT</name>
<evidence type="ECO:0000313" key="1">
    <source>
        <dbReference type="EMBL" id="KIX13544.1"/>
    </source>
</evidence>
<sequence length="31" mass="3562">MDSYGLFPVLINRHDFNGVHGADERLLIKSF</sequence>